<keyword evidence="1" id="KW-0175">Coiled coil</keyword>
<sequence length="749" mass="83769">MDYGGKSAHLPAMYNSQDIGSTISQFLENQVLSLDANMAADERARLIRLLHGFIPAILRQLDHLRLLLHAMVTDMENIDNVDGAYEYLFREVEHSFNRKLVDKWAKIEDYVSERLRHICHPSQTTFPRRLTDSIRSYYEGSYLGVLAMLFDLFADEVSEPYYKALSVHHDITLLAFRNGLFGGSTIKDIASCEHRRKPLQRFQSSPREPIRKNSSLAWFIPTDEDNPPVEAELHGTPGPEVTEHALKYGPRGPDKLSPDQPLSALISPSSSLSPSTLHPSVPSPPASSTESIRGKIDALLRDEIPSSIERSFSHASIDQIRELSKVIIPYAKGPPIEGRASYGSSSSEMDAVLISELEIDDATGRSLSLTDSKPAEMADEREMSSLSTLFPPSKITKDIAQECSDSSEKIPHEISSESRGRRSLALEKESGSSENVRSYSPEASSKLLENPAPVVRNLDPVARSSPQSQQDKEPSEIPNRLMKPLKSLTIGDDQCQDPLAIRLAALEQTLSGAKDRGMDFTGRLNRVKSNFGEAAENGASINESLTGLEEESSVLMEELSLFHQEGEQFFQKFEGLRRDVLEMQTSINQKNSLKGKLAHNKAQLEIERQKKQQAEFELSEIRRQIRMGELASRLRFMERSLEQCAHQARTMETLVAQVKRQFETASAQVKEISQAETELEVVVREHEKVSREFQDTRTALVTMRNQLEAACRLENPIETTDRSTQYEEDVIGQHLAPHGSGGDPVDPVP</sequence>
<accession>A0A0H5QZN9</accession>
<feature type="region of interest" description="Disordered" evidence="2">
    <location>
        <begin position="365"/>
        <end position="480"/>
    </location>
</feature>
<evidence type="ECO:0000256" key="2">
    <source>
        <dbReference type="SAM" id="MobiDB-lite"/>
    </source>
</evidence>
<evidence type="ECO:0000313" key="3">
    <source>
        <dbReference type="EMBL" id="CRZ07370.1"/>
    </source>
</evidence>
<organism evidence="3">
    <name type="scientific">Spongospora subterranea</name>
    <dbReference type="NCBI Taxonomy" id="70186"/>
    <lineage>
        <taxon>Eukaryota</taxon>
        <taxon>Sar</taxon>
        <taxon>Rhizaria</taxon>
        <taxon>Endomyxa</taxon>
        <taxon>Phytomyxea</taxon>
        <taxon>Plasmodiophorida</taxon>
        <taxon>Plasmodiophoridae</taxon>
        <taxon>Spongospora</taxon>
    </lineage>
</organism>
<feature type="compositionally biased region" description="Low complexity" evidence="2">
    <location>
        <begin position="261"/>
        <end position="280"/>
    </location>
</feature>
<feature type="compositionally biased region" description="Basic and acidic residues" evidence="2">
    <location>
        <begin position="241"/>
        <end position="257"/>
    </location>
</feature>
<name>A0A0H5QZN9_9EUKA</name>
<evidence type="ECO:0000256" key="1">
    <source>
        <dbReference type="SAM" id="Coils"/>
    </source>
</evidence>
<reference evidence="3" key="1">
    <citation type="submission" date="2015-04" db="EMBL/GenBank/DDBJ databases">
        <title>The genome sequence of the plant pathogenic Rhizarian Plasmodiophora brassicae reveals insights in its biotrophic life cycle and the origin of chitin synthesis.</title>
        <authorList>
            <person name="Schwelm A."/>
            <person name="Fogelqvist J."/>
            <person name="Knaust A."/>
            <person name="Julke S."/>
            <person name="Lilja T."/>
            <person name="Dhandapani V."/>
            <person name="Bonilla-Rosso G."/>
            <person name="Karlsson M."/>
            <person name="Shevchenko A."/>
            <person name="Choi S.R."/>
            <person name="Kim H.G."/>
            <person name="Park J.Y."/>
            <person name="Lim Y.P."/>
            <person name="Ludwig-Muller J."/>
            <person name="Dixelius C."/>
        </authorList>
    </citation>
    <scope>NUCLEOTIDE SEQUENCE</scope>
    <source>
        <tissue evidence="3">Potato root galls</tissue>
    </source>
</reference>
<feature type="region of interest" description="Disordered" evidence="2">
    <location>
        <begin position="718"/>
        <end position="749"/>
    </location>
</feature>
<feature type="compositionally biased region" description="Basic and acidic residues" evidence="2">
    <location>
        <begin position="395"/>
        <end position="431"/>
    </location>
</feature>
<dbReference type="EMBL" id="HACM01006928">
    <property type="protein sequence ID" value="CRZ07370.1"/>
    <property type="molecule type" value="Transcribed_RNA"/>
</dbReference>
<dbReference type="AlphaFoldDB" id="A0A0H5QZN9"/>
<feature type="region of interest" description="Disordered" evidence="2">
    <location>
        <begin position="227"/>
        <end position="291"/>
    </location>
</feature>
<protein>
    <submittedName>
        <fullName evidence="3">Uncharacterized protein</fullName>
    </submittedName>
</protein>
<feature type="compositionally biased region" description="Basic and acidic residues" evidence="2">
    <location>
        <begin position="373"/>
        <end position="383"/>
    </location>
</feature>
<feature type="compositionally biased region" description="Polar residues" evidence="2">
    <location>
        <begin position="432"/>
        <end position="443"/>
    </location>
</feature>
<feature type="coiled-coil region" evidence="1">
    <location>
        <begin position="655"/>
        <end position="692"/>
    </location>
</feature>
<proteinExistence type="predicted"/>